<name>A0AAD7D5A1_MYCRO</name>
<dbReference type="Proteomes" id="UP001221757">
    <property type="component" value="Unassembled WGS sequence"/>
</dbReference>
<dbReference type="AlphaFoldDB" id="A0AAD7D5A1"/>
<organism evidence="1 2">
    <name type="scientific">Mycena rosella</name>
    <name type="common">Pink bonnet</name>
    <name type="synonym">Agaricus rosellus</name>
    <dbReference type="NCBI Taxonomy" id="1033263"/>
    <lineage>
        <taxon>Eukaryota</taxon>
        <taxon>Fungi</taxon>
        <taxon>Dikarya</taxon>
        <taxon>Basidiomycota</taxon>
        <taxon>Agaricomycotina</taxon>
        <taxon>Agaricomycetes</taxon>
        <taxon>Agaricomycetidae</taxon>
        <taxon>Agaricales</taxon>
        <taxon>Marasmiineae</taxon>
        <taxon>Mycenaceae</taxon>
        <taxon>Mycena</taxon>
    </lineage>
</organism>
<evidence type="ECO:0000313" key="1">
    <source>
        <dbReference type="EMBL" id="KAJ7679849.1"/>
    </source>
</evidence>
<gene>
    <name evidence="1" type="ORF">B0H17DRAFT_1206355</name>
</gene>
<proteinExistence type="predicted"/>
<comment type="caution">
    <text evidence="1">The sequence shown here is derived from an EMBL/GenBank/DDBJ whole genome shotgun (WGS) entry which is preliminary data.</text>
</comment>
<keyword evidence="2" id="KW-1185">Reference proteome</keyword>
<dbReference type="EMBL" id="JARKIE010000127">
    <property type="protein sequence ID" value="KAJ7679849.1"/>
    <property type="molecule type" value="Genomic_DNA"/>
</dbReference>
<evidence type="ECO:0000313" key="2">
    <source>
        <dbReference type="Proteomes" id="UP001221757"/>
    </source>
</evidence>
<sequence length="129" mass="14748">MLFRSRIQEGLNGGDLPYYFPPIGFDVPELDFPIFNKTDFANAFSQSFTSFAISLEPNIKVDPTNITPKWRTWSVGKMEMLFNKTDAGVPDVRPVQTDDALLERRQFGNSVGGLTGQWIYFRWCLARCN</sequence>
<accession>A0AAD7D5A1</accession>
<protein>
    <submittedName>
        <fullName evidence="1">Uncharacterized protein</fullName>
    </submittedName>
</protein>
<reference evidence="1" key="1">
    <citation type="submission" date="2023-03" db="EMBL/GenBank/DDBJ databases">
        <title>Massive genome expansion in bonnet fungi (Mycena s.s.) driven by repeated elements and novel gene families across ecological guilds.</title>
        <authorList>
            <consortium name="Lawrence Berkeley National Laboratory"/>
            <person name="Harder C.B."/>
            <person name="Miyauchi S."/>
            <person name="Viragh M."/>
            <person name="Kuo A."/>
            <person name="Thoen E."/>
            <person name="Andreopoulos B."/>
            <person name="Lu D."/>
            <person name="Skrede I."/>
            <person name="Drula E."/>
            <person name="Henrissat B."/>
            <person name="Morin E."/>
            <person name="Kohler A."/>
            <person name="Barry K."/>
            <person name="LaButti K."/>
            <person name="Morin E."/>
            <person name="Salamov A."/>
            <person name="Lipzen A."/>
            <person name="Mereny Z."/>
            <person name="Hegedus B."/>
            <person name="Baldrian P."/>
            <person name="Stursova M."/>
            <person name="Weitz H."/>
            <person name="Taylor A."/>
            <person name="Grigoriev I.V."/>
            <person name="Nagy L.G."/>
            <person name="Martin F."/>
            <person name="Kauserud H."/>
        </authorList>
    </citation>
    <scope>NUCLEOTIDE SEQUENCE</scope>
    <source>
        <strain evidence="1">CBHHK067</strain>
    </source>
</reference>